<reference evidence="1 2" key="1">
    <citation type="submission" date="2016-01" db="EMBL/GenBank/DDBJ databases">
        <authorList>
            <person name="Mitreva M."/>
            <person name="Pepin K.H."/>
            <person name="Mihindukulasuriya K.A."/>
            <person name="Fulton R."/>
            <person name="Fronick C."/>
            <person name="O'Laughlin M."/>
            <person name="Miner T."/>
            <person name="Herter B."/>
            <person name="Rosa B.A."/>
            <person name="Cordes M."/>
            <person name="Tomlinson C."/>
            <person name="Wollam A."/>
            <person name="Palsikar V.B."/>
            <person name="Mardis E.R."/>
            <person name="Wilson R.K."/>
        </authorList>
    </citation>
    <scope>NUCLEOTIDE SEQUENCE [LARGE SCALE GENOMIC DNA]</scope>
    <source>
        <strain evidence="1 2">DNF00696</strain>
    </source>
</reference>
<dbReference type="EMBL" id="LSDN01000021">
    <property type="protein sequence ID" value="KXB79837.1"/>
    <property type="molecule type" value="Genomic_DNA"/>
</dbReference>
<sequence>MSAPNLTPENTYPKKPKTLRVLMRANLAFAKWLGFCEIVGLNCYLGLENASCECGGYELLLPQ</sequence>
<evidence type="ECO:0000313" key="1">
    <source>
        <dbReference type="EMBL" id="KXB79837.1"/>
    </source>
</evidence>
<evidence type="ECO:0000313" key="2">
    <source>
        <dbReference type="Proteomes" id="UP000070572"/>
    </source>
</evidence>
<organism evidence="1 2">
    <name type="scientific">Varibaculum cambriense</name>
    <dbReference type="NCBI Taxonomy" id="184870"/>
    <lineage>
        <taxon>Bacteria</taxon>
        <taxon>Bacillati</taxon>
        <taxon>Actinomycetota</taxon>
        <taxon>Actinomycetes</taxon>
        <taxon>Actinomycetales</taxon>
        <taxon>Actinomycetaceae</taxon>
        <taxon>Varibaculum</taxon>
    </lineage>
</organism>
<protein>
    <submittedName>
        <fullName evidence="1">Uncharacterized protein</fullName>
    </submittedName>
</protein>
<accession>A0AB34WY07</accession>
<dbReference type="AlphaFoldDB" id="A0AB34WY07"/>
<proteinExistence type="predicted"/>
<gene>
    <name evidence="1" type="ORF">HMPREF1862_01586</name>
</gene>
<dbReference type="Proteomes" id="UP000070572">
    <property type="component" value="Unassembled WGS sequence"/>
</dbReference>
<name>A0AB34WY07_9ACTO</name>
<comment type="caution">
    <text evidence="1">The sequence shown here is derived from an EMBL/GenBank/DDBJ whole genome shotgun (WGS) entry which is preliminary data.</text>
</comment>